<dbReference type="InterPro" id="IPR029044">
    <property type="entry name" value="Nucleotide-diphossugar_trans"/>
</dbReference>
<dbReference type="PANTHER" id="PTHR42866">
    <property type="entry name" value="3-DEOXY-MANNO-OCTULOSONATE CYTIDYLYLTRANSFERASE"/>
    <property type="match status" value="1"/>
</dbReference>
<dbReference type="EMBL" id="PYGC01000001">
    <property type="protein sequence ID" value="PSK85739.1"/>
    <property type="molecule type" value="Genomic_DNA"/>
</dbReference>
<comment type="caution">
    <text evidence="2">The sequence shown here is derived from an EMBL/GenBank/DDBJ whole genome shotgun (WGS) entry which is preliminary data.</text>
</comment>
<evidence type="ECO:0000313" key="1">
    <source>
        <dbReference type="EMBL" id="GET20358.1"/>
    </source>
</evidence>
<dbReference type="GO" id="GO:0005829">
    <property type="term" value="C:cytosol"/>
    <property type="evidence" value="ECO:0007669"/>
    <property type="project" value="TreeGrafter"/>
</dbReference>
<evidence type="ECO:0000313" key="4">
    <source>
        <dbReference type="Proteomes" id="UP000396862"/>
    </source>
</evidence>
<keyword evidence="1" id="KW-0808">Transferase</keyword>
<evidence type="ECO:0000313" key="2">
    <source>
        <dbReference type="EMBL" id="PSK85739.1"/>
    </source>
</evidence>
<dbReference type="AlphaFoldDB" id="A0A2P8CL91"/>
<organism evidence="2 3">
    <name type="scientific">Prolixibacter denitrificans</name>
    <dbReference type="NCBI Taxonomy" id="1541063"/>
    <lineage>
        <taxon>Bacteria</taxon>
        <taxon>Pseudomonadati</taxon>
        <taxon>Bacteroidota</taxon>
        <taxon>Bacteroidia</taxon>
        <taxon>Marinilabiliales</taxon>
        <taxon>Prolixibacteraceae</taxon>
        <taxon>Prolixibacter</taxon>
    </lineage>
</organism>
<protein>
    <submittedName>
        <fullName evidence="1">Glycosyl transferase family 2</fullName>
    </submittedName>
    <submittedName>
        <fullName evidence="2">Spore coat polysaccharide biosynthesis protein SpsF</fullName>
    </submittedName>
</protein>
<reference evidence="1 4" key="2">
    <citation type="submission" date="2019-10" db="EMBL/GenBank/DDBJ databases">
        <title>Prolixibacter strains distinguished by the presence of nitrate reductase genes were adept at nitrate-dependent anaerobic corrosion of metallic iron and carbon steel.</title>
        <authorList>
            <person name="Iino T."/>
            <person name="Shono N."/>
            <person name="Ito K."/>
            <person name="Nakamura R."/>
            <person name="Sueoka K."/>
            <person name="Harayama S."/>
            <person name="Ohkuma M."/>
        </authorList>
    </citation>
    <scope>NUCLEOTIDE SEQUENCE [LARGE SCALE GENOMIC DNA]</scope>
    <source>
        <strain evidence="1 4">MIC1-1</strain>
    </source>
</reference>
<evidence type="ECO:0000313" key="3">
    <source>
        <dbReference type="Proteomes" id="UP000240621"/>
    </source>
</evidence>
<dbReference type="Gene3D" id="3.90.550.10">
    <property type="entry name" value="Spore Coat Polysaccharide Biosynthesis Protein SpsA, Chain A"/>
    <property type="match status" value="1"/>
</dbReference>
<reference evidence="2 3" key="1">
    <citation type="submission" date="2018-03" db="EMBL/GenBank/DDBJ databases">
        <title>Genomic Encyclopedia of Archaeal and Bacterial Type Strains, Phase II (KMG-II): from individual species to whole genera.</title>
        <authorList>
            <person name="Goeker M."/>
        </authorList>
    </citation>
    <scope>NUCLEOTIDE SEQUENCE [LARGE SCALE GENOMIC DNA]</scope>
    <source>
        <strain evidence="2 3">DSM 27267</strain>
    </source>
</reference>
<dbReference type="EMBL" id="BLAU01000001">
    <property type="protein sequence ID" value="GET20358.1"/>
    <property type="molecule type" value="Genomic_DNA"/>
</dbReference>
<keyword evidence="4" id="KW-1185">Reference proteome</keyword>
<dbReference type="Proteomes" id="UP000240621">
    <property type="component" value="Unassembled WGS sequence"/>
</dbReference>
<proteinExistence type="predicted"/>
<dbReference type="SUPFAM" id="SSF53448">
    <property type="entry name" value="Nucleotide-diphospho-sugar transferases"/>
    <property type="match status" value="1"/>
</dbReference>
<dbReference type="Pfam" id="PF02348">
    <property type="entry name" value="CTP_transf_3"/>
    <property type="match status" value="1"/>
</dbReference>
<name>A0A2P8CL91_9BACT</name>
<accession>A0A2P8CL91</accession>
<dbReference type="PANTHER" id="PTHR42866:SF1">
    <property type="entry name" value="SPORE COAT POLYSACCHARIDE BIOSYNTHESIS PROTEIN SPSF"/>
    <property type="match status" value="1"/>
</dbReference>
<dbReference type="InterPro" id="IPR003329">
    <property type="entry name" value="Cytidylyl_trans"/>
</dbReference>
<gene>
    <name evidence="2" type="ORF">CLV93_101710</name>
    <name evidence="1" type="ORF">JCM18694_06040</name>
</gene>
<sequence>MKTAVIIQARKGSQRLPNKIVKPFFQEKGILEILIREVKKLELPVIVATTTHEIDDEVEQLCQKEKVSCFRGSEENVLNRFVKAARTEDYDVVYRVCADNPFLSVSYMKELGSAWEDSLDYVCHRDGFGHPAMKTHFGFFAEMVRISALEKVLSVTKDPLYLEHVTNFVYEHPDMFSLHWLHMPDFLRYRNDIRMTVDTEEDFRTMQELYQLKIEQNWESMDELVVWLDNHPEFLAGMKKNIKANTK</sequence>
<dbReference type="GO" id="GO:0016740">
    <property type="term" value="F:transferase activity"/>
    <property type="evidence" value="ECO:0007669"/>
    <property type="project" value="UniProtKB-KW"/>
</dbReference>
<dbReference type="Proteomes" id="UP000396862">
    <property type="component" value="Unassembled WGS sequence"/>
</dbReference>